<dbReference type="Proteomes" id="UP000027222">
    <property type="component" value="Unassembled WGS sequence"/>
</dbReference>
<dbReference type="EMBL" id="KL142369">
    <property type="protein sequence ID" value="KDR83001.1"/>
    <property type="molecule type" value="Genomic_DNA"/>
</dbReference>
<dbReference type="STRING" id="685588.A0A067TIQ5"/>
<protein>
    <submittedName>
        <fullName evidence="2">Uncharacterized protein</fullName>
    </submittedName>
</protein>
<evidence type="ECO:0000313" key="3">
    <source>
        <dbReference type="Proteomes" id="UP000027222"/>
    </source>
</evidence>
<dbReference type="Gene3D" id="3.40.50.300">
    <property type="entry name" value="P-loop containing nucleotide triphosphate hydrolases"/>
    <property type="match status" value="1"/>
</dbReference>
<keyword evidence="1" id="KW-1133">Transmembrane helix</keyword>
<gene>
    <name evidence="2" type="ORF">GALMADRAFT_220987</name>
</gene>
<name>A0A067TIQ5_GALM3</name>
<organism evidence="2 3">
    <name type="scientific">Galerina marginata (strain CBS 339.88)</name>
    <dbReference type="NCBI Taxonomy" id="685588"/>
    <lineage>
        <taxon>Eukaryota</taxon>
        <taxon>Fungi</taxon>
        <taxon>Dikarya</taxon>
        <taxon>Basidiomycota</taxon>
        <taxon>Agaricomycotina</taxon>
        <taxon>Agaricomycetes</taxon>
        <taxon>Agaricomycetidae</taxon>
        <taxon>Agaricales</taxon>
        <taxon>Agaricineae</taxon>
        <taxon>Strophariaceae</taxon>
        <taxon>Galerina</taxon>
    </lineage>
</organism>
<feature type="transmembrane region" description="Helical" evidence="1">
    <location>
        <begin position="317"/>
        <end position="335"/>
    </location>
</feature>
<dbReference type="SUPFAM" id="SSF52540">
    <property type="entry name" value="P-loop containing nucleoside triphosphate hydrolases"/>
    <property type="match status" value="1"/>
</dbReference>
<dbReference type="OrthoDB" id="3121907at2759"/>
<accession>A0A067TIQ5</accession>
<evidence type="ECO:0000256" key="1">
    <source>
        <dbReference type="SAM" id="Phobius"/>
    </source>
</evidence>
<reference evidence="3" key="1">
    <citation type="journal article" date="2014" name="Proc. Natl. Acad. Sci. U.S.A.">
        <title>Extensive sampling of basidiomycete genomes demonstrates inadequacy of the white-rot/brown-rot paradigm for wood decay fungi.</title>
        <authorList>
            <person name="Riley R."/>
            <person name="Salamov A.A."/>
            <person name="Brown D.W."/>
            <person name="Nagy L.G."/>
            <person name="Floudas D."/>
            <person name="Held B.W."/>
            <person name="Levasseur A."/>
            <person name="Lombard V."/>
            <person name="Morin E."/>
            <person name="Otillar R."/>
            <person name="Lindquist E.A."/>
            <person name="Sun H."/>
            <person name="LaButti K.M."/>
            <person name="Schmutz J."/>
            <person name="Jabbour D."/>
            <person name="Luo H."/>
            <person name="Baker S.E."/>
            <person name="Pisabarro A.G."/>
            <person name="Walton J.D."/>
            <person name="Blanchette R.A."/>
            <person name="Henrissat B."/>
            <person name="Martin F."/>
            <person name="Cullen D."/>
            <person name="Hibbett D.S."/>
            <person name="Grigoriev I.V."/>
        </authorList>
    </citation>
    <scope>NUCLEOTIDE SEQUENCE [LARGE SCALE GENOMIC DNA]</scope>
    <source>
        <strain evidence="3">CBS 339.88</strain>
    </source>
</reference>
<evidence type="ECO:0000313" key="2">
    <source>
        <dbReference type="EMBL" id="KDR83001.1"/>
    </source>
</evidence>
<keyword evidence="3" id="KW-1185">Reference proteome</keyword>
<sequence>MLHPKVVLVGPRASGKSTLVASVSGVLLGTSTTCPVEWNIRQSDTRTWSAKVSVGYFSSKIFNYQKLRVRGSLSLNDEEGPCHSPAQLLRLLRKAEIAGFSPGQNIQAILSMDEITVTRKYSNMLLSSLPSRGVIYVEMLVPSFSPREITIVDLPGLRETGYSDIIRHTKNVARFYAAQEGVLLAVVIRITDRKSKPPALSTIGEGKWNKGTTVILTHGQEALAETRWLEILAGETEKPYIPLCFHLPDLRCAFAFTEPDIRRLRQDEAAYFLFSEPWSSLPHQTAAQLGVLNILRQWELTWNLEKSKYRERPERTIIWKGVFVGLVIALLLYVCQ</sequence>
<dbReference type="InterPro" id="IPR027417">
    <property type="entry name" value="P-loop_NTPase"/>
</dbReference>
<proteinExistence type="predicted"/>
<dbReference type="AlphaFoldDB" id="A0A067TIQ5"/>
<keyword evidence="1" id="KW-0812">Transmembrane</keyword>
<keyword evidence="1" id="KW-0472">Membrane</keyword>
<dbReference type="HOGENOM" id="CLU_826522_0_0_1"/>